<dbReference type="STRING" id="547559.Nmag_0158"/>
<accession>D3SWF8</accession>
<dbReference type="PATRIC" id="fig|547559.17.peg.233"/>
<evidence type="ECO:0000313" key="3">
    <source>
        <dbReference type="EMBL" id="ELY33806.1"/>
    </source>
</evidence>
<organism evidence="2 4">
    <name type="scientific">Natrialba magadii (strain ATCC 43099 / DSM 3394 / CCM 3739 / CIP 104546 / IAM 13178 / JCM 8861 / NBRC 102185 / NCIMB 2190 / MS3)</name>
    <name type="common">Natronobacterium magadii</name>
    <dbReference type="NCBI Taxonomy" id="547559"/>
    <lineage>
        <taxon>Archaea</taxon>
        <taxon>Methanobacteriati</taxon>
        <taxon>Methanobacteriota</taxon>
        <taxon>Stenosarchaea group</taxon>
        <taxon>Halobacteria</taxon>
        <taxon>Halobacteriales</taxon>
        <taxon>Natrialbaceae</taxon>
        <taxon>Natrialba</taxon>
    </lineage>
</organism>
<comment type="similarity">
    <text evidence="1">Belongs to the UPF0175 family.</text>
</comment>
<dbReference type="OrthoDB" id="93800at2157"/>
<dbReference type="Proteomes" id="UP000001879">
    <property type="component" value="Chromosome"/>
</dbReference>
<dbReference type="AlphaFoldDB" id="D3SWF8"/>
<keyword evidence="4" id="KW-1185">Reference proteome</keyword>
<evidence type="ECO:0000313" key="4">
    <source>
        <dbReference type="Proteomes" id="UP000001879"/>
    </source>
</evidence>
<protein>
    <submittedName>
        <fullName evidence="2">UPF0175 family protein</fullName>
    </submittedName>
</protein>
<reference evidence="2 4" key="2">
    <citation type="journal article" date="2012" name="BMC Genomics">
        <title>A comparative genomics perspective on the genetic content of the alkaliphilic haloarchaeon Natrialba magadii ATCC 43099T.</title>
        <authorList>
            <person name="Siddaramappa S."/>
            <person name="Challacombe J.F."/>
            <person name="Decastro R.E."/>
            <person name="Pfeiffer F."/>
            <person name="Sastre D.E."/>
            <person name="Gimenez M.I."/>
            <person name="Paggi R.A."/>
            <person name="Detter J.C."/>
            <person name="Davenport K.W."/>
            <person name="Goodwin L.A."/>
            <person name="Kyrpides N."/>
            <person name="Tapia R."/>
            <person name="Pitluck S."/>
            <person name="Lucas S."/>
            <person name="Woyke T."/>
            <person name="Maupin-Furlow J.A."/>
        </authorList>
    </citation>
    <scope>NUCLEOTIDE SEQUENCE [LARGE SCALE GENOMIC DNA]</scope>
    <source>
        <strain evidence="2">ATCC 43099</strain>
        <strain evidence="4">ATCC 43099 / DSM 3394 / CCM 3739 / CIP 104546 / IAM 13178 / JCM 8861 / NBRC 102185 / NCIMB 2190 / MS3</strain>
    </source>
</reference>
<dbReference type="GeneID" id="8822977"/>
<reference evidence="3 5" key="3">
    <citation type="journal article" date="2014" name="PLoS Genet.">
        <title>Phylogenetically driven sequencing of extremely halophilic archaea reveals strategies for static and dynamic osmo-response.</title>
        <authorList>
            <person name="Becker E.A."/>
            <person name="Seitzer P.M."/>
            <person name="Tritt A."/>
            <person name="Larsen D."/>
            <person name="Krusor M."/>
            <person name="Yao A.I."/>
            <person name="Wu D."/>
            <person name="Madern D."/>
            <person name="Eisen J.A."/>
            <person name="Darling A.E."/>
            <person name="Facciotti M.T."/>
        </authorList>
    </citation>
    <scope>NUCLEOTIDE SEQUENCE [LARGE SCALE GENOMIC DNA]</scope>
    <source>
        <strain evidence="5">ATCC 43099 / DSM 3394 / CCM 3739 / CIP 104546 / IAM 13178 / JCM 8861 / NBRC 102185 / NCIMB 2190 / MS3</strain>
        <strain evidence="3">MS-3</strain>
    </source>
</reference>
<reference evidence="4" key="1">
    <citation type="submission" date="2010-02" db="EMBL/GenBank/DDBJ databases">
        <title>Complete sequence of chromosome of Natrialba magadii ATCC 43099.</title>
        <authorList>
            <consortium name="US DOE Joint Genome Institute"/>
            <person name="Lucas S."/>
            <person name="Copeland A."/>
            <person name="Lapidus A."/>
            <person name="Cheng J.-F."/>
            <person name="Bruce D."/>
            <person name="Goodwin L."/>
            <person name="Pitluck S."/>
            <person name="Davenport K."/>
            <person name="Saunders E."/>
            <person name="Detter J.C."/>
            <person name="Han C."/>
            <person name="Tapia R."/>
            <person name="Land M."/>
            <person name="Hauser L."/>
            <person name="Kyrpides N."/>
            <person name="Mikhailova N."/>
            <person name="De Castro R.E."/>
            <person name="Maupin-Furlow J.A."/>
            <person name="Woyke T."/>
        </authorList>
    </citation>
    <scope>NUCLEOTIDE SEQUENCE [LARGE SCALE GENOMIC DNA]</scope>
    <source>
        <strain evidence="4">ATCC 43099 / DSM 3394 / CCM 3739 / CIP 104546 / IAM 13178 / JCM 8861 / NBRC 102185 / NCIMB 2190 / MS3</strain>
    </source>
</reference>
<sequence length="82" mass="9615">MRTIDVPSDVYDSIPVPEDEREDVLRRELAVSLYREGMLSFGTARELADLSRKEFHQLLGDRNVERHYTTEELADDLEYGQR</sequence>
<dbReference type="PANTHER" id="PTHR37525:SF1">
    <property type="entry name" value="UPF0175 PROTEIN SSL1255"/>
    <property type="match status" value="1"/>
</dbReference>
<dbReference type="EMBL" id="AOHS01000008">
    <property type="protein sequence ID" value="ELY33806.1"/>
    <property type="molecule type" value="Genomic_DNA"/>
</dbReference>
<dbReference type="eggNOG" id="arCOG00722">
    <property type="taxonomic scope" value="Archaea"/>
</dbReference>
<evidence type="ECO:0000313" key="2">
    <source>
        <dbReference type="EMBL" id="ADD03750.1"/>
    </source>
</evidence>
<reference evidence="2" key="4">
    <citation type="submission" date="2016-09" db="EMBL/GenBank/DDBJ databases">
        <authorList>
            <person name="Pfeiffer F."/>
        </authorList>
    </citation>
    <scope>NUCLEOTIDE SEQUENCE</scope>
    <source>
        <strain evidence="2">ATCC 43099</strain>
    </source>
</reference>
<dbReference type="RefSeq" id="WP_004213556.1">
    <property type="nucleotide sequence ID" value="NC_013922.1"/>
</dbReference>
<evidence type="ECO:0000313" key="5">
    <source>
        <dbReference type="Proteomes" id="UP000011543"/>
    </source>
</evidence>
<evidence type="ECO:0000256" key="1">
    <source>
        <dbReference type="ARBA" id="ARBA00005651"/>
    </source>
</evidence>
<dbReference type="PANTHER" id="PTHR37525">
    <property type="entry name" value="UPF0175 PROTEIN SSL1255"/>
    <property type="match status" value="1"/>
</dbReference>
<dbReference type="InterPro" id="IPR005368">
    <property type="entry name" value="UPF0175"/>
</dbReference>
<dbReference type="PaxDb" id="547559-Nmag_0158"/>
<dbReference type="HOGENOM" id="CLU_154570_4_2_2"/>
<name>D3SWF8_NATMM</name>
<dbReference type="Pfam" id="PF03683">
    <property type="entry name" value="UPF0175"/>
    <property type="match status" value="1"/>
</dbReference>
<dbReference type="EMBL" id="CP001932">
    <property type="protein sequence ID" value="ADD03750.1"/>
    <property type="molecule type" value="Genomic_DNA"/>
</dbReference>
<dbReference type="KEGG" id="nmg:Nmag_0158"/>
<proteinExistence type="inferred from homology"/>
<dbReference type="Proteomes" id="UP000011543">
    <property type="component" value="Unassembled WGS sequence"/>
</dbReference>
<dbReference type="InterPro" id="IPR052264">
    <property type="entry name" value="UPF0175_domain"/>
</dbReference>
<gene>
    <name evidence="2" type="ordered locus">Nmag_0158</name>
    <name evidence="3" type="ORF">C500_01233</name>
</gene>